<comment type="similarity">
    <text evidence="2">Belongs to the PucC family.</text>
</comment>
<dbReference type="SUPFAM" id="SSF103473">
    <property type="entry name" value="MFS general substrate transporter"/>
    <property type="match status" value="1"/>
</dbReference>
<keyword evidence="3 6" id="KW-0812">Transmembrane</keyword>
<feature type="transmembrane region" description="Helical" evidence="6">
    <location>
        <begin position="180"/>
        <end position="203"/>
    </location>
</feature>
<dbReference type="GO" id="GO:0016020">
    <property type="term" value="C:membrane"/>
    <property type="evidence" value="ECO:0007669"/>
    <property type="project" value="UniProtKB-SubCell"/>
</dbReference>
<feature type="transmembrane region" description="Helical" evidence="6">
    <location>
        <begin position="209"/>
        <end position="231"/>
    </location>
</feature>
<dbReference type="PIRSF" id="PIRSF016565">
    <property type="entry name" value="PucC"/>
    <property type="match status" value="1"/>
</dbReference>
<feature type="transmembrane region" description="Helical" evidence="6">
    <location>
        <begin position="144"/>
        <end position="168"/>
    </location>
</feature>
<evidence type="ECO:0000313" key="8">
    <source>
        <dbReference type="Proteomes" id="UP000094795"/>
    </source>
</evidence>
<feature type="transmembrane region" description="Helical" evidence="6">
    <location>
        <begin position="266"/>
        <end position="284"/>
    </location>
</feature>
<protein>
    <submittedName>
        <fullName evidence="7">Protein pucC</fullName>
    </submittedName>
</protein>
<dbReference type="AlphaFoldDB" id="A0A1C1YY98"/>
<dbReference type="InterPro" id="IPR004896">
    <property type="entry name" value="PucC-rel"/>
</dbReference>
<sequence>MSLVAKANRKMLDKWKSLGPRYLPFADAATEDLPLSRLLRLSMFQWSVGMAAVLLTGTLNRVMIVELGVPASLVALMVAVPVLAAPFRALMGHRSDTYKSALGVRRVPYIWLGTILQFGGLSIMPFALLLLQSQTTGPSWGGPAGALLAFLLTGIGMHMAQTAGLALATDLSAEKTRPRVVALMYVMLLVGMLLASLVFAVVLRDYAPLLLIKVVQGAAVATVVLNVICLWKQEPRNPVATRHDRETIRFSEAFAAYRKEKGTMRLLAAVAFGSAAFSMQDVLLEPYGGEVLRLSVSQTTLLTAIWAIGTLVGFSHAGRALHKGANMYRLAALGLVAGILGFSAIIFSAPLDSANLFRSGACVIGFGGGLFAVCTMLAAMDIAEKSDNGLAIGAWGAVQATAIGLGLAAGGLIRDGVNGLLAGAEPGAALIAPAAGYSVVYHIEIGLLFTALAVLGPLAARRQVPNQARSMRFGLAEMPG</sequence>
<dbReference type="PANTHER" id="PTHR23538">
    <property type="entry name" value="44.5 KD BACTERIOCHLOROPHYLL SYNTHASE SUBUNIT"/>
    <property type="match status" value="1"/>
</dbReference>
<feature type="transmembrane region" description="Helical" evidence="6">
    <location>
        <begin position="330"/>
        <end position="350"/>
    </location>
</feature>
<feature type="transmembrane region" description="Helical" evidence="6">
    <location>
        <begin position="439"/>
        <end position="460"/>
    </location>
</feature>
<evidence type="ECO:0000256" key="2">
    <source>
        <dbReference type="ARBA" id="ARBA00008412"/>
    </source>
</evidence>
<dbReference type="PANTHER" id="PTHR23538:SF1">
    <property type="entry name" value="44.5 KD BACTERIOCHLOROPHYLL SYNTHASE SUBUNIT"/>
    <property type="match status" value="1"/>
</dbReference>
<evidence type="ECO:0000256" key="4">
    <source>
        <dbReference type="ARBA" id="ARBA00022989"/>
    </source>
</evidence>
<evidence type="ECO:0000256" key="5">
    <source>
        <dbReference type="ARBA" id="ARBA00023136"/>
    </source>
</evidence>
<dbReference type="RefSeq" id="WP_066176441.1">
    <property type="nucleotide sequence ID" value="NZ_LQZT01000006.1"/>
</dbReference>
<dbReference type="Gene3D" id="1.20.1250.20">
    <property type="entry name" value="MFS general substrate transporter like domains"/>
    <property type="match status" value="1"/>
</dbReference>
<keyword evidence="8" id="KW-1185">Reference proteome</keyword>
<keyword evidence="5 6" id="KW-0472">Membrane</keyword>
<dbReference type="InterPro" id="IPR036259">
    <property type="entry name" value="MFS_trans_sf"/>
</dbReference>
<dbReference type="OrthoDB" id="8558818at2"/>
<feature type="transmembrane region" description="Helical" evidence="6">
    <location>
        <begin position="43"/>
        <end position="63"/>
    </location>
</feature>
<feature type="transmembrane region" description="Helical" evidence="6">
    <location>
        <begin position="109"/>
        <end position="132"/>
    </location>
</feature>
<feature type="transmembrane region" description="Helical" evidence="6">
    <location>
        <begin position="356"/>
        <end position="378"/>
    </location>
</feature>
<dbReference type="EMBL" id="LQZT01000006">
    <property type="protein sequence ID" value="OCW58478.1"/>
    <property type="molecule type" value="Genomic_DNA"/>
</dbReference>
<evidence type="ECO:0000256" key="3">
    <source>
        <dbReference type="ARBA" id="ARBA00022692"/>
    </source>
</evidence>
<keyword evidence="4 6" id="KW-1133">Transmembrane helix</keyword>
<feature type="transmembrane region" description="Helical" evidence="6">
    <location>
        <begin position="296"/>
        <end position="318"/>
    </location>
</feature>
<dbReference type="CDD" id="cd06176">
    <property type="entry name" value="MFS_BCD_PucC-like"/>
    <property type="match status" value="1"/>
</dbReference>
<evidence type="ECO:0000256" key="1">
    <source>
        <dbReference type="ARBA" id="ARBA00004141"/>
    </source>
</evidence>
<accession>A0A1C1YY98</accession>
<organism evidence="7 8">
    <name type="scientific">Hoeflea olei</name>
    <dbReference type="NCBI Taxonomy" id="1480615"/>
    <lineage>
        <taxon>Bacteria</taxon>
        <taxon>Pseudomonadati</taxon>
        <taxon>Pseudomonadota</taxon>
        <taxon>Alphaproteobacteria</taxon>
        <taxon>Hyphomicrobiales</taxon>
        <taxon>Rhizobiaceae</taxon>
        <taxon>Hoeflea</taxon>
    </lineage>
</organism>
<dbReference type="Pfam" id="PF03209">
    <property type="entry name" value="PUCC"/>
    <property type="match status" value="1"/>
</dbReference>
<name>A0A1C1YY98_9HYPH</name>
<dbReference type="InterPro" id="IPR026036">
    <property type="entry name" value="PucC"/>
</dbReference>
<comment type="caution">
    <text evidence="7">The sequence shown here is derived from an EMBL/GenBank/DDBJ whole genome shotgun (WGS) entry which is preliminary data.</text>
</comment>
<feature type="transmembrane region" description="Helical" evidence="6">
    <location>
        <begin position="390"/>
        <end position="413"/>
    </location>
</feature>
<evidence type="ECO:0000313" key="7">
    <source>
        <dbReference type="EMBL" id="OCW58478.1"/>
    </source>
</evidence>
<comment type="subcellular location">
    <subcellularLocation>
        <location evidence="1">Membrane</location>
        <topology evidence="1">Multi-pass membrane protein</topology>
    </subcellularLocation>
</comment>
<gene>
    <name evidence="7" type="ORF">AWJ14_18455</name>
</gene>
<dbReference type="Proteomes" id="UP000094795">
    <property type="component" value="Unassembled WGS sequence"/>
</dbReference>
<proteinExistence type="inferred from homology"/>
<feature type="transmembrane region" description="Helical" evidence="6">
    <location>
        <begin position="69"/>
        <end position="89"/>
    </location>
</feature>
<dbReference type="STRING" id="1480615.AWJ14_18455"/>
<reference evidence="7 8" key="1">
    <citation type="submission" date="2015-12" db="EMBL/GenBank/DDBJ databases">
        <authorList>
            <person name="Shamseldin A."/>
            <person name="Moawad H."/>
            <person name="Abd El-Rahim W.M."/>
            <person name="Sadowsky M.J."/>
        </authorList>
    </citation>
    <scope>NUCLEOTIDE SEQUENCE [LARGE SCALE GENOMIC DNA]</scope>
    <source>
        <strain evidence="7 8">JC234</strain>
    </source>
</reference>
<evidence type="ECO:0000256" key="6">
    <source>
        <dbReference type="SAM" id="Phobius"/>
    </source>
</evidence>